<protein>
    <submittedName>
        <fullName evidence="1">Uncharacterized protein</fullName>
    </submittedName>
</protein>
<name>A0ABQ0JR62_9VIBR</name>
<reference evidence="2" key="1">
    <citation type="submission" date="2014-09" db="EMBL/GenBank/DDBJ databases">
        <title>Vibrio variabilis JCM 19239. (C206) whole genome shotgun sequence.</title>
        <authorList>
            <person name="Sawabe T."/>
            <person name="Meirelles P."/>
            <person name="Nakanishi M."/>
            <person name="Sayaka M."/>
            <person name="Hattori M."/>
            <person name="Ohkuma M."/>
        </authorList>
    </citation>
    <scope>NUCLEOTIDE SEQUENCE [LARGE SCALE GENOMIC DNA]</scope>
    <source>
        <strain evidence="2">JCM 19239</strain>
    </source>
</reference>
<dbReference type="EMBL" id="BBMS01000142">
    <property type="protein sequence ID" value="GAL31246.1"/>
    <property type="molecule type" value="Genomic_DNA"/>
</dbReference>
<sequence length="41" mass="4686">MVVYALKQRHLPTTTFIHLVNIQGFIVVGHPGFFTPRKFSS</sequence>
<proteinExistence type="predicted"/>
<organism evidence="1 2">
    <name type="scientific">Vibrio variabilis</name>
    <dbReference type="NCBI Taxonomy" id="990271"/>
    <lineage>
        <taxon>Bacteria</taxon>
        <taxon>Pseudomonadati</taxon>
        <taxon>Pseudomonadota</taxon>
        <taxon>Gammaproteobacteria</taxon>
        <taxon>Vibrionales</taxon>
        <taxon>Vibrionaceae</taxon>
        <taxon>Vibrio</taxon>
    </lineage>
</organism>
<dbReference type="Proteomes" id="UP000029223">
    <property type="component" value="Unassembled WGS sequence"/>
</dbReference>
<accession>A0ABQ0JR62</accession>
<keyword evidence="2" id="KW-1185">Reference proteome</keyword>
<evidence type="ECO:0000313" key="2">
    <source>
        <dbReference type="Proteomes" id="UP000029223"/>
    </source>
</evidence>
<evidence type="ECO:0000313" key="1">
    <source>
        <dbReference type="EMBL" id="GAL31246.1"/>
    </source>
</evidence>
<comment type="caution">
    <text evidence="1">The sequence shown here is derived from an EMBL/GenBank/DDBJ whole genome shotgun (WGS) entry which is preliminary data.</text>
</comment>
<gene>
    <name evidence="1" type="ORF">JCM19239_3144</name>
</gene>